<feature type="compositionally biased region" description="Basic and acidic residues" evidence="1">
    <location>
        <begin position="185"/>
        <end position="199"/>
    </location>
</feature>
<evidence type="ECO:0000313" key="3">
    <source>
        <dbReference type="Proteomes" id="UP001403385"/>
    </source>
</evidence>
<dbReference type="EMBL" id="JBDKWZ010000001">
    <property type="protein sequence ID" value="MEN7546765.1"/>
    <property type="molecule type" value="Genomic_DNA"/>
</dbReference>
<comment type="caution">
    <text evidence="2">The sequence shown here is derived from an EMBL/GenBank/DDBJ whole genome shotgun (WGS) entry which is preliminary data.</text>
</comment>
<protein>
    <submittedName>
        <fullName evidence="2">DUF4290 domain-containing protein</fullName>
    </submittedName>
</protein>
<dbReference type="RefSeq" id="WP_346819547.1">
    <property type="nucleotide sequence ID" value="NZ_JBDKWZ010000001.1"/>
</dbReference>
<dbReference type="InterPro" id="IPR025632">
    <property type="entry name" value="DUF4290"/>
</dbReference>
<name>A0AAW9S2X6_9BACT</name>
<organism evidence="2 3">
    <name type="scientific">Rapidithrix thailandica</name>
    <dbReference type="NCBI Taxonomy" id="413964"/>
    <lineage>
        <taxon>Bacteria</taxon>
        <taxon>Pseudomonadati</taxon>
        <taxon>Bacteroidota</taxon>
        <taxon>Cytophagia</taxon>
        <taxon>Cytophagales</taxon>
        <taxon>Flammeovirgaceae</taxon>
        <taxon>Rapidithrix</taxon>
    </lineage>
</organism>
<proteinExistence type="predicted"/>
<dbReference type="AlphaFoldDB" id="A0AAW9S2X6"/>
<evidence type="ECO:0000256" key="1">
    <source>
        <dbReference type="SAM" id="MobiDB-lite"/>
    </source>
</evidence>
<feature type="region of interest" description="Disordered" evidence="1">
    <location>
        <begin position="181"/>
        <end position="210"/>
    </location>
</feature>
<sequence length="210" mass="25126">MEYNTLKDPLLLKEYGRNVQKLVDYITTIENKNERTEYAHALVNLMKQLNPSVKENSDNFQRIWDHLYIMSDFTLDIDGPYPKPEREILERKPEKMFYKTNEVKFRHYGRNIELLLRDAKKIENPEEQKKAYVQVGKLMKTLYSSWNKESIENNVIYQHLEQLVGKPLNLINEPREMNDIFNTSYRDRSSDKADIDKARPTPKKKGKRRK</sequence>
<dbReference type="Pfam" id="PF14123">
    <property type="entry name" value="DUF4290"/>
    <property type="match status" value="1"/>
</dbReference>
<accession>A0AAW9S2X6</accession>
<reference evidence="2 3" key="1">
    <citation type="submission" date="2024-04" db="EMBL/GenBank/DDBJ databases">
        <title>Novel genus in family Flammeovirgaceae.</title>
        <authorList>
            <person name="Nguyen T.H."/>
            <person name="Vuong T.Q."/>
            <person name="Le H."/>
            <person name="Kim S.-G."/>
        </authorList>
    </citation>
    <scope>NUCLEOTIDE SEQUENCE [LARGE SCALE GENOMIC DNA]</scope>
    <source>
        <strain evidence="2 3">JCM 23209</strain>
    </source>
</reference>
<dbReference type="Proteomes" id="UP001403385">
    <property type="component" value="Unassembled WGS sequence"/>
</dbReference>
<evidence type="ECO:0000313" key="2">
    <source>
        <dbReference type="EMBL" id="MEN7546765.1"/>
    </source>
</evidence>
<keyword evidence="3" id="KW-1185">Reference proteome</keyword>
<gene>
    <name evidence="2" type="ORF">AAG747_02520</name>
</gene>
<feature type="compositionally biased region" description="Basic residues" evidence="1">
    <location>
        <begin position="200"/>
        <end position="210"/>
    </location>
</feature>